<proteinExistence type="predicted"/>
<sequence>MLSPQACQSISQLADLAGEYDEDGIDVYFLNHKVWGAELKDSTSVEQVFSSPLTFHMMTPFGRRILELLDNYMNDMQKSWPQPKPLNVIILMKCVPSKSLATVIRRCAKDLDEGYCPLTQIGLHFVQIGNREETKRYLQALDDDLNKRGDLRDFVDITPSTGDELTAEGMLKILLASVKRRLEKQKMNDRASRSG</sequence>
<dbReference type="PANTHER" id="PTHR34706">
    <property type="entry name" value="SLR1338 PROTEIN"/>
    <property type="match status" value="1"/>
</dbReference>
<organism evidence="1 2">
    <name type="scientific">Lentinus brumalis</name>
    <dbReference type="NCBI Taxonomy" id="2498619"/>
    <lineage>
        <taxon>Eukaryota</taxon>
        <taxon>Fungi</taxon>
        <taxon>Dikarya</taxon>
        <taxon>Basidiomycota</taxon>
        <taxon>Agaricomycotina</taxon>
        <taxon>Agaricomycetes</taxon>
        <taxon>Polyporales</taxon>
        <taxon>Polyporaceae</taxon>
        <taxon>Lentinus</taxon>
    </lineage>
</organism>
<dbReference type="STRING" id="139420.A0A371DMY5"/>
<evidence type="ECO:0000313" key="2">
    <source>
        <dbReference type="Proteomes" id="UP000256964"/>
    </source>
</evidence>
<dbReference type="Proteomes" id="UP000256964">
    <property type="component" value="Unassembled WGS sequence"/>
</dbReference>
<dbReference type="AlphaFoldDB" id="A0A371DMY5"/>
<accession>A0A371DMY5</accession>
<name>A0A371DMY5_9APHY</name>
<protein>
    <submittedName>
        <fullName evidence="1">Uncharacterized protein</fullName>
    </submittedName>
</protein>
<gene>
    <name evidence="1" type="ORF">OH76DRAFT_1342510</name>
</gene>
<dbReference type="EMBL" id="KZ857386">
    <property type="protein sequence ID" value="RDX53886.1"/>
    <property type="molecule type" value="Genomic_DNA"/>
</dbReference>
<reference evidence="1 2" key="1">
    <citation type="journal article" date="2018" name="Biotechnol. Biofuels">
        <title>Integrative visual omics of the white-rot fungus Polyporus brumalis exposes the biotechnological potential of its oxidative enzymes for delignifying raw plant biomass.</title>
        <authorList>
            <person name="Miyauchi S."/>
            <person name="Rancon A."/>
            <person name="Drula E."/>
            <person name="Hage H."/>
            <person name="Chaduli D."/>
            <person name="Favel A."/>
            <person name="Grisel S."/>
            <person name="Henrissat B."/>
            <person name="Herpoel-Gimbert I."/>
            <person name="Ruiz-Duenas F.J."/>
            <person name="Chevret D."/>
            <person name="Hainaut M."/>
            <person name="Lin J."/>
            <person name="Wang M."/>
            <person name="Pangilinan J."/>
            <person name="Lipzen A."/>
            <person name="Lesage-Meessen L."/>
            <person name="Navarro D."/>
            <person name="Riley R."/>
            <person name="Grigoriev I.V."/>
            <person name="Zhou S."/>
            <person name="Raouche S."/>
            <person name="Rosso M.N."/>
        </authorList>
    </citation>
    <scope>NUCLEOTIDE SEQUENCE [LARGE SCALE GENOMIC DNA]</scope>
    <source>
        <strain evidence="1 2">BRFM 1820</strain>
    </source>
</reference>
<evidence type="ECO:0000313" key="1">
    <source>
        <dbReference type="EMBL" id="RDX53886.1"/>
    </source>
</evidence>
<dbReference type="PANTHER" id="PTHR34706:SF1">
    <property type="entry name" value="VWFA DOMAIN-CONTAINING PROTEIN"/>
    <property type="match status" value="1"/>
</dbReference>
<keyword evidence="2" id="KW-1185">Reference proteome</keyword>
<dbReference type="OrthoDB" id="2142040at2759"/>